<comment type="caution">
    <text evidence="3">The sequence shown here is derived from an EMBL/GenBank/DDBJ whole genome shotgun (WGS) entry which is preliminary data.</text>
</comment>
<keyword evidence="4" id="KW-1185">Reference proteome</keyword>
<name>A0A5N6PQV3_9ASTR</name>
<keyword evidence="1" id="KW-0479">Metal-binding</keyword>
<evidence type="ECO:0000256" key="1">
    <source>
        <dbReference type="PROSITE-ProRule" id="PRU00325"/>
    </source>
</evidence>
<organism evidence="3 4">
    <name type="scientific">Mikania micrantha</name>
    <name type="common">bitter vine</name>
    <dbReference type="NCBI Taxonomy" id="192012"/>
    <lineage>
        <taxon>Eukaryota</taxon>
        <taxon>Viridiplantae</taxon>
        <taxon>Streptophyta</taxon>
        <taxon>Embryophyta</taxon>
        <taxon>Tracheophyta</taxon>
        <taxon>Spermatophyta</taxon>
        <taxon>Magnoliopsida</taxon>
        <taxon>eudicotyledons</taxon>
        <taxon>Gunneridae</taxon>
        <taxon>Pentapetalae</taxon>
        <taxon>asterids</taxon>
        <taxon>campanulids</taxon>
        <taxon>Asterales</taxon>
        <taxon>Asteraceae</taxon>
        <taxon>Asteroideae</taxon>
        <taxon>Heliantheae alliance</taxon>
        <taxon>Eupatorieae</taxon>
        <taxon>Mikania</taxon>
    </lineage>
</organism>
<keyword evidence="1" id="KW-0862">Zinc</keyword>
<feature type="domain" description="SWIM-type" evidence="2">
    <location>
        <begin position="540"/>
        <end position="578"/>
    </location>
</feature>
<evidence type="ECO:0000313" key="3">
    <source>
        <dbReference type="EMBL" id="KAD6795856.1"/>
    </source>
</evidence>
<dbReference type="AlphaFoldDB" id="A0A5N6PQV3"/>
<dbReference type="OrthoDB" id="1511896at2759"/>
<dbReference type="InterPro" id="IPR007527">
    <property type="entry name" value="Znf_SWIM"/>
</dbReference>
<gene>
    <name evidence="3" type="ORF">E3N88_06752</name>
</gene>
<dbReference type="InterPro" id="IPR004330">
    <property type="entry name" value="FAR1_DNA_bnd_dom"/>
</dbReference>
<dbReference type="Pfam" id="PF03101">
    <property type="entry name" value="FAR1"/>
    <property type="match status" value="1"/>
</dbReference>
<accession>A0A5N6PQV3</accession>
<dbReference type="Proteomes" id="UP000326396">
    <property type="component" value="Linkage Group LG11"/>
</dbReference>
<reference evidence="3 4" key="1">
    <citation type="submission" date="2019-05" db="EMBL/GenBank/DDBJ databases">
        <title>Mikania micrantha, genome provides insights into the molecular mechanism of rapid growth.</title>
        <authorList>
            <person name="Liu B."/>
        </authorList>
    </citation>
    <scope>NUCLEOTIDE SEQUENCE [LARGE SCALE GENOMIC DNA]</scope>
    <source>
        <strain evidence="3">NLD-2019</strain>
        <tissue evidence="3">Leaf</tissue>
    </source>
</reference>
<keyword evidence="1" id="KW-0863">Zinc-finger</keyword>
<evidence type="ECO:0000313" key="4">
    <source>
        <dbReference type="Proteomes" id="UP000326396"/>
    </source>
</evidence>
<dbReference type="PANTHER" id="PTHR47718:SF12">
    <property type="entry name" value="PROTEIN FAR1-RELATED SEQUENCE"/>
    <property type="match status" value="1"/>
</dbReference>
<dbReference type="PROSITE" id="PS50966">
    <property type="entry name" value="ZF_SWIM"/>
    <property type="match status" value="1"/>
</dbReference>
<dbReference type="InterPro" id="IPR018289">
    <property type="entry name" value="MULE_transposase_dom"/>
</dbReference>
<dbReference type="EMBL" id="SZYD01000003">
    <property type="protein sequence ID" value="KAD6795856.1"/>
    <property type="molecule type" value="Genomic_DNA"/>
</dbReference>
<proteinExistence type="predicted"/>
<evidence type="ECO:0000259" key="2">
    <source>
        <dbReference type="PROSITE" id="PS50966"/>
    </source>
</evidence>
<dbReference type="GO" id="GO:0008270">
    <property type="term" value="F:zinc ion binding"/>
    <property type="evidence" value="ECO:0007669"/>
    <property type="project" value="UniProtKB-KW"/>
</dbReference>
<sequence length="744" mass="85118">MGGGEVVHRIEGCEEMVSDISDISRMNEASITSIEGRSTSQEGFQLHVFNDLGEVSVPEGVPVLEDIVDEAMDSTLLGNRQIGEPLYDDTFDLLVGNSPLKYLGTDMKEHKPQVGMVYSTWDEVVSMYEAYSELSGFGVRSGACKKWKGEITHRVLSCNRAGKPKEKKVSSLDATTHVSNRCRGFKVIDCKALIRLKAVKGSSSFLLYEFTENHNHELVSSDNMDLTRKGKHLNFDYINFVHTMSQHRVGPTVAHRFNTALKGGHQNMRGTRNVYRNISRDIRLFIRDRDVQLFLQRLKDRSDNLPNFEYEVLHDGRELKAIFWANDVSRTSLPDFWYNMIFVPFTGVDHHKKCVSFGAGLIHNETVESYEWLLRAFTKIHFRDPLLVLTDQDPAMRIAVSADLYKNSNIRSSIHKLVWNVYLSPSSFEEKCVELIHHFNLQDNVWLKDMFGIRNLWVPVYFREIPMCCLMKTTSRCESSNASFKVNSSFSNTLVQFLMCFDSAIDQQRYNQRILEFNTNTSSLQYQTELEIEKHAGKLYTQNVAVHMHDNSFECSCMGFTRIGLLCRHIFCVFRILQIREIPDRYVSKRWRREVLPSRVYSISNRLSVDTSELASLRNEVMDCVNICVDRLCTRVDDLSCFAEKMKEIKKEVLSDYPVLSAGKRRAAAIENLVGRLDESDNALMPPPGIRNKGCGTNRRLVGPGELSVEKAKKTPRLCRSCKKISYHDSRNCKAKDNATPSSI</sequence>
<dbReference type="PANTHER" id="PTHR47718">
    <property type="entry name" value="OS01G0519700 PROTEIN"/>
    <property type="match status" value="1"/>
</dbReference>
<dbReference type="Pfam" id="PF10551">
    <property type="entry name" value="MULE"/>
    <property type="match status" value="1"/>
</dbReference>
<protein>
    <recommendedName>
        <fullName evidence="2">SWIM-type domain-containing protein</fullName>
    </recommendedName>
</protein>